<name>F0F582_9BACT</name>
<sequence>MDRGVFRLSVVVFGGYVSDRDADFFWSVSERLSETGLYTQETLGATASGEEGAVQATW</sequence>
<protein>
    <submittedName>
        <fullName evidence="1">Uncharacterized protein</fullName>
    </submittedName>
</protein>
<proteinExistence type="predicted"/>
<comment type="caution">
    <text evidence="1">The sequence shown here is derived from an EMBL/GenBank/DDBJ whole genome shotgun (WGS) entry which is preliminary data.</text>
</comment>
<evidence type="ECO:0000313" key="2">
    <source>
        <dbReference type="Proteomes" id="UP000005697"/>
    </source>
</evidence>
<dbReference type="Proteomes" id="UP000005697">
    <property type="component" value="Unassembled WGS sequence"/>
</dbReference>
<accession>F0F582</accession>
<dbReference type="EMBL" id="AEWX01000011">
    <property type="protein sequence ID" value="EGC20688.1"/>
    <property type="molecule type" value="Genomic_DNA"/>
</dbReference>
<dbReference type="STRING" id="888743.HMPREF9141_0748"/>
<evidence type="ECO:0000313" key="1">
    <source>
        <dbReference type="EMBL" id="EGC20688.1"/>
    </source>
</evidence>
<gene>
    <name evidence="1" type="ORF">HMPREF9141_0748</name>
</gene>
<dbReference type="HOGENOM" id="CLU_2975526_0_0_10"/>
<reference evidence="1 2" key="1">
    <citation type="submission" date="2011-01" db="EMBL/GenBank/DDBJ databases">
        <authorList>
            <person name="Muzny D."/>
            <person name="Qin X."/>
            <person name="Deng J."/>
            <person name="Jiang H."/>
            <person name="Liu Y."/>
            <person name="Qu J."/>
            <person name="Song X.-Z."/>
            <person name="Zhang L."/>
            <person name="Thornton R."/>
            <person name="Coyle M."/>
            <person name="Francisco L."/>
            <person name="Jackson L."/>
            <person name="Javaid M."/>
            <person name="Korchina V."/>
            <person name="Kovar C."/>
            <person name="Mata R."/>
            <person name="Mathew T."/>
            <person name="Ngo R."/>
            <person name="Nguyen L."/>
            <person name="Nguyen N."/>
            <person name="Okwuonu G."/>
            <person name="Ongeri F."/>
            <person name="Pham C."/>
            <person name="Simmons D."/>
            <person name="Wilczek-Boney K."/>
            <person name="Hale W."/>
            <person name="Jakkamsetti A."/>
            <person name="Pham P."/>
            <person name="Ruth R."/>
            <person name="San Lucas F."/>
            <person name="Warren J."/>
            <person name="Zhang J."/>
            <person name="Zhao Z."/>
            <person name="Zhou C."/>
            <person name="Zhu D."/>
            <person name="Lee S."/>
            <person name="Bess C."/>
            <person name="Blankenburg K."/>
            <person name="Forbes L."/>
            <person name="Fu Q."/>
            <person name="Gubbala S."/>
            <person name="Hirani K."/>
            <person name="Jayaseelan J.C."/>
            <person name="Lara F."/>
            <person name="Munidasa M."/>
            <person name="Palculict T."/>
            <person name="Patil S."/>
            <person name="Pu L.-L."/>
            <person name="Saada N."/>
            <person name="Tang L."/>
            <person name="Weissenberger G."/>
            <person name="Zhu Y."/>
            <person name="Hemphill L."/>
            <person name="Shang Y."/>
            <person name="Youmans B."/>
            <person name="Ayvaz T."/>
            <person name="Ross M."/>
            <person name="Santibanez J."/>
            <person name="Aqrawi P."/>
            <person name="Gross S."/>
            <person name="Joshi V."/>
            <person name="Fowler G."/>
            <person name="Nazareth L."/>
            <person name="Reid J."/>
            <person name="Worley K."/>
            <person name="Petrosino J."/>
            <person name="Highlander S."/>
            <person name="Gibbs R."/>
        </authorList>
    </citation>
    <scope>NUCLEOTIDE SEQUENCE [LARGE SCALE GENOMIC DNA]</scope>
    <source>
        <strain evidence="1 2">DSM 16608</strain>
    </source>
</reference>
<organism evidence="1 2">
    <name type="scientific">Prevotella multiformis DSM 16608</name>
    <dbReference type="NCBI Taxonomy" id="888743"/>
    <lineage>
        <taxon>Bacteria</taxon>
        <taxon>Pseudomonadati</taxon>
        <taxon>Bacteroidota</taxon>
        <taxon>Bacteroidia</taxon>
        <taxon>Bacteroidales</taxon>
        <taxon>Prevotellaceae</taxon>
        <taxon>Prevotella</taxon>
    </lineage>
</organism>
<dbReference type="AlphaFoldDB" id="F0F582"/>
<keyword evidence="2" id="KW-1185">Reference proteome</keyword>